<feature type="transmembrane region" description="Helical" evidence="2">
    <location>
        <begin position="159"/>
        <end position="180"/>
    </location>
</feature>
<sequence length="395" mass="43401">MSLNSTNKLLNQPELITNFTALDPRYINQDRKVFACVVTQLIIATLAILVGVILLCTMGTLGLSVPLSIVIGTLGVTLGTVILVIDLVILVKKSLRWIQSQQNLEQALKQNHQGFTIPKNDKGNTSASCLPVPLDIENPTIEASTPVSRFRIACSTTSTILGISLLIGAIVSVFFLSGYLQLGLCAGLACLGATCLVAGLAGLRTHSLITQGIMYLYLNYYLSGILEEKNTIVKDQQKTIASYLDGITKKKAKELTLLRWKEWGKSFIPSWKTTGTESPTPPSTWKWITSFMPYFKTTSKIPAKETRSSSPTSSEEEFVLAPSSPPRPRHRSNSVPTMTFKEYIQTPPKPLTPPKKISSQPDLSKIHMSEGLIIKHHQPISMFQQEDDGSLELVT</sequence>
<name>A0A2R8FAF5_9CHLA</name>
<keyword evidence="2" id="KW-1133">Transmembrane helix</keyword>
<dbReference type="EMBL" id="LT993738">
    <property type="protein sequence ID" value="SPN73413.1"/>
    <property type="molecule type" value="Genomic_DNA"/>
</dbReference>
<protein>
    <submittedName>
        <fullName evidence="3">IncA protein</fullName>
    </submittedName>
</protein>
<feature type="region of interest" description="Disordered" evidence="1">
    <location>
        <begin position="302"/>
        <end position="364"/>
    </location>
</feature>
<evidence type="ECO:0000256" key="2">
    <source>
        <dbReference type="SAM" id="Phobius"/>
    </source>
</evidence>
<dbReference type="AlphaFoldDB" id="A0A2R8FAF5"/>
<dbReference type="KEGG" id="csee:C10C_0239"/>
<reference evidence="4" key="1">
    <citation type="submission" date="2017-11" db="EMBL/GenBank/DDBJ databases">
        <authorList>
            <person name="Seth-Smith MB H."/>
        </authorList>
    </citation>
    <scope>NUCLEOTIDE SEQUENCE [LARGE SCALE GENOMIC DNA]</scope>
</reference>
<accession>A0A2R8FAF5</accession>
<gene>
    <name evidence="3" type="ORF">C10C_0239</name>
</gene>
<dbReference type="RefSeq" id="WP_197709723.1">
    <property type="nucleotide sequence ID" value="NZ_LT993738.1"/>
</dbReference>
<keyword evidence="2" id="KW-0812">Transmembrane</keyword>
<evidence type="ECO:0000313" key="4">
    <source>
        <dbReference type="Proteomes" id="UP000244926"/>
    </source>
</evidence>
<organism evidence="3 4">
    <name type="scientific">Chlamydia serpentis</name>
    <dbReference type="NCBI Taxonomy" id="1967782"/>
    <lineage>
        <taxon>Bacteria</taxon>
        <taxon>Pseudomonadati</taxon>
        <taxon>Chlamydiota</taxon>
        <taxon>Chlamydiia</taxon>
        <taxon>Chlamydiales</taxon>
        <taxon>Chlamydiaceae</taxon>
        <taxon>Chlamydia/Chlamydophila group</taxon>
        <taxon>Chlamydia</taxon>
    </lineage>
</organism>
<dbReference type="Proteomes" id="UP000244926">
    <property type="component" value="Chromosome I"/>
</dbReference>
<feature type="transmembrane region" description="Helical" evidence="2">
    <location>
        <begin position="67"/>
        <end position="91"/>
    </location>
</feature>
<proteinExistence type="predicted"/>
<keyword evidence="4" id="KW-1185">Reference proteome</keyword>
<evidence type="ECO:0000256" key="1">
    <source>
        <dbReference type="SAM" id="MobiDB-lite"/>
    </source>
</evidence>
<feature type="transmembrane region" description="Helical" evidence="2">
    <location>
        <begin position="33"/>
        <end position="55"/>
    </location>
</feature>
<keyword evidence="2" id="KW-0472">Membrane</keyword>
<evidence type="ECO:0000313" key="3">
    <source>
        <dbReference type="EMBL" id="SPN73413.1"/>
    </source>
</evidence>
<feature type="transmembrane region" description="Helical" evidence="2">
    <location>
        <begin position="186"/>
        <end position="203"/>
    </location>
</feature>